<keyword evidence="3" id="KW-1185">Reference proteome</keyword>
<evidence type="ECO:0008006" key="4">
    <source>
        <dbReference type="Google" id="ProtNLM"/>
    </source>
</evidence>
<comment type="caution">
    <text evidence="2">The sequence shown here is derived from an EMBL/GenBank/DDBJ whole genome shotgun (WGS) entry which is preliminary data.</text>
</comment>
<accession>A0A371BEW3</accession>
<dbReference type="Proteomes" id="UP000263833">
    <property type="component" value="Unassembled WGS sequence"/>
</dbReference>
<dbReference type="RefSeq" id="WP_115547481.1">
    <property type="nucleotide sequence ID" value="NZ_QRGP01000001.1"/>
</dbReference>
<feature type="region of interest" description="Disordered" evidence="1">
    <location>
        <begin position="295"/>
        <end position="317"/>
    </location>
</feature>
<evidence type="ECO:0000256" key="1">
    <source>
        <dbReference type="SAM" id="MobiDB-lite"/>
    </source>
</evidence>
<dbReference type="AlphaFoldDB" id="A0A371BEW3"/>
<gene>
    <name evidence="2" type="ORF">DXH95_00205</name>
</gene>
<reference evidence="3" key="1">
    <citation type="submission" date="2018-08" db="EMBL/GenBank/DDBJ databases">
        <authorList>
            <person name="Kim S.-J."/>
            <person name="Jung G.-Y."/>
        </authorList>
    </citation>
    <scope>NUCLEOTIDE SEQUENCE [LARGE SCALE GENOMIC DNA]</scope>
    <source>
        <strain evidence="3">GY_G</strain>
    </source>
</reference>
<evidence type="ECO:0000313" key="2">
    <source>
        <dbReference type="EMBL" id="RDV05921.1"/>
    </source>
</evidence>
<proteinExistence type="predicted"/>
<organism evidence="2 3">
    <name type="scientific">Sphingorhabdus pulchriflava</name>
    <dbReference type="NCBI Taxonomy" id="2292257"/>
    <lineage>
        <taxon>Bacteria</taxon>
        <taxon>Pseudomonadati</taxon>
        <taxon>Pseudomonadota</taxon>
        <taxon>Alphaproteobacteria</taxon>
        <taxon>Sphingomonadales</taxon>
        <taxon>Sphingomonadaceae</taxon>
        <taxon>Sphingorhabdus</taxon>
    </lineage>
</organism>
<dbReference type="OrthoDB" id="7594037at2"/>
<sequence>MTDPAFPPHVAAALDRLTVPPLPQGFGDRLAARIAAGDLPVESSSITPPLAPARRRFGSAGWRRSGRIVTVVAAFGIATATAAASGFFGDPVYVPMVSDALAKAKLVDLPQKDIPKPKAKPAFVSKEMVPAQPETEPTPNGRQAVRALYQRLRTVPDFRALPRQKRFAIARQEIETMLEKGEVTLPELRRALAEHRLLQNPAIRRKIERELAHREMAQRKEVASSITVEDKAATGDQLKQPRIDPAKAEARREAFRQLPPEQQARVRELREQMRTAAPAERRAIRRELLAIVQSASATSPEAEKIAPENEGNGDVAR</sequence>
<dbReference type="EMBL" id="QRGP01000001">
    <property type="protein sequence ID" value="RDV05921.1"/>
    <property type="molecule type" value="Genomic_DNA"/>
</dbReference>
<evidence type="ECO:0000313" key="3">
    <source>
        <dbReference type="Proteomes" id="UP000263833"/>
    </source>
</evidence>
<protein>
    <recommendedName>
        <fullName evidence="4">DUF3106 domain-containing protein</fullName>
    </recommendedName>
</protein>
<name>A0A371BEW3_9SPHN</name>